<protein>
    <submittedName>
        <fullName evidence="1">25598_t:CDS:1</fullName>
    </submittedName>
</protein>
<proteinExistence type="predicted"/>
<accession>A0ABN7UC16</accession>
<comment type="caution">
    <text evidence="1">The sequence shown here is derived from an EMBL/GenBank/DDBJ whole genome shotgun (WGS) entry which is preliminary data.</text>
</comment>
<evidence type="ECO:0000313" key="2">
    <source>
        <dbReference type="Proteomes" id="UP000789901"/>
    </source>
</evidence>
<dbReference type="EMBL" id="CAJVQB010002025">
    <property type="protein sequence ID" value="CAG8559490.1"/>
    <property type="molecule type" value="Genomic_DNA"/>
</dbReference>
<sequence>ITQMEVEFFKDEKCQIEKKAKTAYKRDLNITTKIEPIVTTPSRNVMLELLECSTTIMGLKQAEKIEEFIENRHKEVIVKEAIDSPVQDEETQR</sequence>
<reference evidence="1 2" key="1">
    <citation type="submission" date="2021-06" db="EMBL/GenBank/DDBJ databases">
        <authorList>
            <person name="Kallberg Y."/>
            <person name="Tangrot J."/>
            <person name="Rosling A."/>
        </authorList>
    </citation>
    <scope>NUCLEOTIDE SEQUENCE [LARGE SCALE GENOMIC DNA]</scope>
    <source>
        <strain evidence="1 2">120-4 pot B 10/14</strain>
    </source>
</reference>
<organism evidence="1 2">
    <name type="scientific">Gigaspora margarita</name>
    <dbReference type="NCBI Taxonomy" id="4874"/>
    <lineage>
        <taxon>Eukaryota</taxon>
        <taxon>Fungi</taxon>
        <taxon>Fungi incertae sedis</taxon>
        <taxon>Mucoromycota</taxon>
        <taxon>Glomeromycotina</taxon>
        <taxon>Glomeromycetes</taxon>
        <taxon>Diversisporales</taxon>
        <taxon>Gigasporaceae</taxon>
        <taxon>Gigaspora</taxon>
    </lineage>
</organism>
<name>A0ABN7UC16_GIGMA</name>
<feature type="non-terminal residue" evidence="1">
    <location>
        <position position="1"/>
    </location>
</feature>
<gene>
    <name evidence="1" type="ORF">GMARGA_LOCUS4946</name>
</gene>
<dbReference type="Proteomes" id="UP000789901">
    <property type="component" value="Unassembled WGS sequence"/>
</dbReference>
<keyword evidence="2" id="KW-1185">Reference proteome</keyword>
<evidence type="ECO:0000313" key="1">
    <source>
        <dbReference type="EMBL" id="CAG8559490.1"/>
    </source>
</evidence>